<reference evidence="2" key="1">
    <citation type="journal article" date="2021" name="PeerJ">
        <title>Extensive microbial diversity within the chicken gut microbiome revealed by metagenomics and culture.</title>
        <authorList>
            <person name="Gilroy R."/>
            <person name="Ravi A."/>
            <person name="Getino M."/>
            <person name="Pursley I."/>
            <person name="Horton D.L."/>
            <person name="Alikhan N.F."/>
            <person name="Baker D."/>
            <person name="Gharbi K."/>
            <person name="Hall N."/>
            <person name="Watson M."/>
            <person name="Adriaenssens E.M."/>
            <person name="Foster-Nyarko E."/>
            <person name="Jarju S."/>
            <person name="Secka A."/>
            <person name="Antonio M."/>
            <person name="Oren A."/>
            <person name="Chaudhuri R.R."/>
            <person name="La Ragione R."/>
            <person name="Hildebrand F."/>
            <person name="Pallen M.J."/>
        </authorList>
    </citation>
    <scope>NUCLEOTIDE SEQUENCE</scope>
    <source>
        <strain evidence="2">ChiGjej1B1-98</strain>
    </source>
</reference>
<sequence length="79" mass="8346">MADNINQVLELINIGVAVAALFAGAWLVLLLAAIAVRALMRKLGLAEDDDRGAASVLTRRSRISASEPKRNTTVSEVAS</sequence>
<keyword evidence="1" id="KW-0472">Membrane</keyword>
<dbReference type="AlphaFoldDB" id="A0A9D2CA44"/>
<organism evidence="2 3">
    <name type="scientific">Candidatus Agrococcus pullicola</name>
    <dbReference type="NCBI Taxonomy" id="2838429"/>
    <lineage>
        <taxon>Bacteria</taxon>
        <taxon>Bacillati</taxon>
        <taxon>Actinomycetota</taxon>
        <taxon>Actinomycetes</taxon>
        <taxon>Micrococcales</taxon>
        <taxon>Microbacteriaceae</taxon>
        <taxon>Agrococcus</taxon>
    </lineage>
</organism>
<accession>A0A9D2CA44</accession>
<comment type="caution">
    <text evidence="2">The sequence shown here is derived from an EMBL/GenBank/DDBJ whole genome shotgun (WGS) entry which is preliminary data.</text>
</comment>
<name>A0A9D2CA44_9MICO</name>
<dbReference type="EMBL" id="DXDC01000272">
    <property type="protein sequence ID" value="HIY66393.1"/>
    <property type="molecule type" value="Genomic_DNA"/>
</dbReference>
<evidence type="ECO:0000256" key="1">
    <source>
        <dbReference type="SAM" id="Phobius"/>
    </source>
</evidence>
<evidence type="ECO:0000313" key="3">
    <source>
        <dbReference type="Proteomes" id="UP000824005"/>
    </source>
</evidence>
<proteinExistence type="predicted"/>
<keyword evidence="1" id="KW-1133">Transmembrane helix</keyword>
<gene>
    <name evidence="2" type="ORF">H9830_08980</name>
</gene>
<dbReference type="Proteomes" id="UP000824005">
    <property type="component" value="Unassembled WGS sequence"/>
</dbReference>
<keyword evidence="1" id="KW-0812">Transmembrane</keyword>
<protein>
    <submittedName>
        <fullName evidence="2">Uncharacterized protein</fullName>
    </submittedName>
</protein>
<reference evidence="2" key="2">
    <citation type="submission" date="2021-04" db="EMBL/GenBank/DDBJ databases">
        <authorList>
            <person name="Gilroy R."/>
        </authorList>
    </citation>
    <scope>NUCLEOTIDE SEQUENCE</scope>
    <source>
        <strain evidence="2">ChiGjej1B1-98</strain>
    </source>
</reference>
<evidence type="ECO:0000313" key="2">
    <source>
        <dbReference type="EMBL" id="HIY66393.1"/>
    </source>
</evidence>
<feature type="transmembrane region" description="Helical" evidence="1">
    <location>
        <begin position="12"/>
        <end position="36"/>
    </location>
</feature>